<evidence type="ECO:0000256" key="3">
    <source>
        <dbReference type="ARBA" id="ARBA00023014"/>
    </source>
</evidence>
<dbReference type="PROSITE" id="PS00198">
    <property type="entry name" value="4FE4S_FER_1"/>
    <property type="match status" value="1"/>
</dbReference>
<dbReference type="GO" id="GO:0046872">
    <property type="term" value="F:metal ion binding"/>
    <property type="evidence" value="ECO:0007669"/>
    <property type="project" value="UniProtKB-KW"/>
</dbReference>
<dbReference type="InterPro" id="IPR017900">
    <property type="entry name" value="4Fe4S_Fe_S_CS"/>
</dbReference>
<reference evidence="6" key="1">
    <citation type="submission" date="2016-11" db="EMBL/GenBank/DDBJ databases">
        <authorList>
            <person name="Varghese N."/>
            <person name="Submissions S."/>
        </authorList>
    </citation>
    <scope>NUCLEOTIDE SEQUENCE [LARGE SCALE GENOMIC DNA]</scope>
    <source>
        <strain evidence="6">DSM 9756</strain>
    </source>
</reference>
<dbReference type="AlphaFoldDB" id="A0A1M5AAZ5"/>
<keyword evidence="2" id="KW-0408">Iron</keyword>
<accession>A0A1M5AAZ5</accession>
<dbReference type="Gene3D" id="3.30.70.20">
    <property type="match status" value="2"/>
</dbReference>
<dbReference type="Pfam" id="PF13187">
    <property type="entry name" value="Fer4_9"/>
    <property type="match status" value="1"/>
</dbReference>
<name>A0A1M5AAZ5_9BACT</name>
<dbReference type="GO" id="GO:0051536">
    <property type="term" value="F:iron-sulfur cluster binding"/>
    <property type="evidence" value="ECO:0007669"/>
    <property type="project" value="UniProtKB-KW"/>
</dbReference>
<feature type="domain" description="4Fe-4S ferredoxin-type" evidence="4">
    <location>
        <begin position="242"/>
        <end position="271"/>
    </location>
</feature>
<dbReference type="EMBL" id="FQVB01000014">
    <property type="protein sequence ID" value="SHF27257.1"/>
    <property type="molecule type" value="Genomic_DNA"/>
</dbReference>
<dbReference type="PROSITE" id="PS51379">
    <property type="entry name" value="4FE4S_FER_2"/>
    <property type="match status" value="2"/>
</dbReference>
<dbReference type="SUPFAM" id="SSF54862">
    <property type="entry name" value="4Fe-4S ferredoxins"/>
    <property type="match status" value="1"/>
</dbReference>
<evidence type="ECO:0000259" key="4">
    <source>
        <dbReference type="PROSITE" id="PS51379"/>
    </source>
</evidence>
<dbReference type="InterPro" id="IPR017896">
    <property type="entry name" value="4Fe4S_Fe-S-bd"/>
</dbReference>
<keyword evidence="6" id="KW-1185">Reference proteome</keyword>
<keyword evidence="1" id="KW-0479">Metal-binding</keyword>
<dbReference type="RefSeq" id="WP_073038521.1">
    <property type="nucleotide sequence ID" value="NZ_FQVB01000014.1"/>
</dbReference>
<evidence type="ECO:0000256" key="2">
    <source>
        <dbReference type="ARBA" id="ARBA00023004"/>
    </source>
</evidence>
<organism evidence="5 6">
    <name type="scientific">Desulfacinum infernum DSM 9756</name>
    <dbReference type="NCBI Taxonomy" id="1121391"/>
    <lineage>
        <taxon>Bacteria</taxon>
        <taxon>Pseudomonadati</taxon>
        <taxon>Thermodesulfobacteriota</taxon>
        <taxon>Syntrophobacteria</taxon>
        <taxon>Syntrophobacterales</taxon>
        <taxon>Syntrophobacteraceae</taxon>
        <taxon>Desulfacinum</taxon>
    </lineage>
</organism>
<dbReference type="PANTHER" id="PTHR43534">
    <property type="entry name" value="MIND SUPERFAMILY P-LOOP ATPASE CONTAINING AN INSERTED FERREDOXIN DOMAIN"/>
    <property type="match status" value="1"/>
</dbReference>
<protein>
    <submittedName>
        <fullName evidence="5">4Fe-4S dicluster domain-containing protein</fullName>
    </submittedName>
</protein>
<feature type="domain" description="4Fe-4S ferredoxin-type" evidence="4">
    <location>
        <begin position="211"/>
        <end position="240"/>
    </location>
</feature>
<dbReference type="PANTHER" id="PTHR43534:SF1">
    <property type="entry name" value="4FE-4S CLUSTER CONTAINING PARA FAMILY ATPASE PROTEIN"/>
    <property type="match status" value="1"/>
</dbReference>
<dbReference type="STRING" id="1121391.SAMN02745206_01650"/>
<dbReference type="OrthoDB" id="9778602at2"/>
<gene>
    <name evidence="5" type="ORF">SAMN02745206_01650</name>
</gene>
<proteinExistence type="predicted"/>
<evidence type="ECO:0000313" key="5">
    <source>
        <dbReference type="EMBL" id="SHF27257.1"/>
    </source>
</evidence>
<evidence type="ECO:0000256" key="1">
    <source>
        <dbReference type="ARBA" id="ARBA00022723"/>
    </source>
</evidence>
<evidence type="ECO:0000313" key="6">
    <source>
        <dbReference type="Proteomes" id="UP000184076"/>
    </source>
</evidence>
<sequence length="281" mass="32879">MCQFCHQHGEGKKWYHNAANYAEDLLSDLERRRYIKEFVCDVATDKARELEETFQRALKVPRWLREIGYRFYEQKYRRDHFGQVIPKEDLYEVYRNAGSIVRLPCVCRKSSTGAKEARYCIGLTLDPEKLLEIKEAFLETFQFGPHTDPFERLTVERAMALTEDFEKEGLIHTIWTFKTPFIGAVCNCDRADCLAMKAYQYQFHLFFRGEYVARVDEERCIGCRRCLQACQFGALGYSAHRRTAFVDPLRCYGCGICRAHCEQGAIFLQERAAHPRAASLW</sequence>
<dbReference type="Proteomes" id="UP000184076">
    <property type="component" value="Unassembled WGS sequence"/>
</dbReference>
<keyword evidence="3" id="KW-0411">Iron-sulfur</keyword>